<name>A0A0E9SV73_ANGAN</name>
<dbReference type="AlphaFoldDB" id="A0A0E9SV73"/>
<sequence>MIRMRKENIAKVTGSYIFTSVAQLEDKITVLAQGIHIISPV</sequence>
<reference evidence="1" key="1">
    <citation type="submission" date="2014-11" db="EMBL/GenBank/DDBJ databases">
        <authorList>
            <person name="Amaro Gonzalez C."/>
        </authorList>
    </citation>
    <scope>NUCLEOTIDE SEQUENCE</scope>
</reference>
<protein>
    <submittedName>
        <fullName evidence="1">Uncharacterized protein</fullName>
    </submittedName>
</protein>
<evidence type="ECO:0000313" key="1">
    <source>
        <dbReference type="EMBL" id="JAH44433.1"/>
    </source>
</evidence>
<organism evidence="1">
    <name type="scientific">Anguilla anguilla</name>
    <name type="common">European freshwater eel</name>
    <name type="synonym">Muraena anguilla</name>
    <dbReference type="NCBI Taxonomy" id="7936"/>
    <lineage>
        <taxon>Eukaryota</taxon>
        <taxon>Metazoa</taxon>
        <taxon>Chordata</taxon>
        <taxon>Craniata</taxon>
        <taxon>Vertebrata</taxon>
        <taxon>Euteleostomi</taxon>
        <taxon>Actinopterygii</taxon>
        <taxon>Neopterygii</taxon>
        <taxon>Teleostei</taxon>
        <taxon>Anguilliformes</taxon>
        <taxon>Anguillidae</taxon>
        <taxon>Anguilla</taxon>
    </lineage>
</organism>
<accession>A0A0E9SV73</accession>
<proteinExistence type="predicted"/>
<dbReference type="EMBL" id="GBXM01064144">
    <property type="protein sequence ID" value="JAH44433.1"/>
    <property type="molecule type" value="Transcribed_RNA"/>
</dbReference>
<reference evidence="1" key="2">
    <citation type="journal article" date="2015" name="Fish Shellfish Immunol.">
        <title>Early steps in the European eel (Anguilla anguilla)-Vibrio vulnificus interaction in the gills: Role of the RtxA13 toxin.</title>
        <authorList>
            <person name="Callol A."/>
            <person name="Pajuelo D."/>
            <person name="Ebbesson L."/>
            <person name="Teles M."/>
            <person name="MacKenzie S."/>
            <person name="Amaro C."/>
        </authorList>
    </citation>
    <scope>NUCLEOTIDE SEQUENCE</scope>
</reference>